<dbReference type="Pfam" id="PF01535">
    <property type="entry name" value="PPR"/>
    <property type="match status" value="3"/>
</dbReference>
<dbReference type="InterPro" id="IPR032867">
    <property type="entry name" value="DYW_dom"/>
</dbReference>
<evidence type="ECO:0000256" key="2">
    <source>
        <dbReference type="ARBA" id="ARBA00022737"/>
    </source>
</evidence>
<feature type="repeat" description="PPR" evidence="3">
    <location>
        <begin position="162"/>
        <end position="196"/>
    </location>
</feature>
<dbReference type="InterPro" id="IPR002885">
    <property type="entry name" value="PPR_rpt"/>
</dbReference>
<dbReference type="Pfam" id="PF14432">
    <property type="entry name" value="DYW_deaminase"/>
    <property type="match status" value="1"/>
</dbReference>
<evidence type="ECO:0000256" key="1">
    <source>
        <dbReference type="ARBA" id="ARBA00006643"/>
    </source>
</evidence>
<dbReference type="EMBL" id="CAWUPB010001184">
    <property type="protein sequence ID" value="CAK7350300.1"/>
    <property type="molecule type" value="Genomic_DNA"/>
</dbReference>
<proteinExistence type="inferred from homology"/>
<dbReference type="FunFam" id="1.25.40.10:FF:000090">
    <property type="entry name" value="Pentatricopeptide repeat-containing protein, chloroplastic"/>
    <property type="match status" value="1"/>
</dbReference>
<dbReference type="Gene3D" id="1.25.40.10">
    <property type="entry name" value="Tetratricopeptide repeat domain"/>
    <property type="match status" value="4"/>
</dbReference>
<dbReference type="NCBIfam" id="TIGR00756">
    <property type="entry name" value="PPR"/>
    <property type="match status" value="6"/>
</dbReference>
<feature type="repeat" description="PPR" evidence="3">
    <location>
        <begin position="69"/>
        <end position="103"/>
    </location>
</feature>
<dbReference type="FunFam" id="1.25.40.10:FF:000344">
    <property type="entry name" value="Pentatricopeptide repeat-containing protein"/>
    <property type="match status" value="1"/>
</dbReference>
<feature type="repeat" description="PPR" evidence="3">
    <location>
        <begin position="131"/>
        <end position="161"/>
    </location>
</feature>
<dbReference type="GO" id="GO:0009451">
    <property type="term" value="P:RNA modification"/>
    <property type="evidence" value="ECO:0007669"/>
    <property type="project" value="InterPro"/>
</dbReference>
<dbReference type="PANTHER" id="PTHR47926">
    <property type="entry name" value="PENTATRICOPEPTIDE REPEAT-CONTAINING PROTEIN"/>
    <property type="match status" value="1"/>
</dbReference>
<name>A0AAV1SIP2_9ROSI</name>
<dbReference type="Pfam" id="PF13041">
    <property type="entry name" value="PPR_2"/>
    <property type="match status" value="3"/>
</dbReference>
<dbReference type="Pfam" id="PF12854">
    <property type="entry name" value="PPR_1"/>
    <property type="match status" value="2"/>
</dbReference>
<dbReference type="GO" id="GO:0008270">
    <property type="term" value="F:zinc ion binding"/>
    <property type="evidence" value="ECO:0007669"/>
    <property type="project" value="InterPro"/>
</dbReference>
<feature type="repeat" description="PPR" evidence="3">
    <location>
        <begin position="263"/>
        <end position="297"/>
    </location>
</feature>
<dbReference type="PANTHER" id="PTHR47926:SF468">
    <property type="entry name" value="PENTATRICOPEPTIDE REPEAT-CONTAINING PROTEIN"/>
    <property type="match status" value="1"/>
</dbReference>
<feature type="domain" description="DYW" evidence="4">
    <location>
        <begin position="554"/>
        <end position="625"/>
    </location>
</feature>
<accession>A0AAV1SIP2</accession>
<feature type="repeat" description="PPR" evidence="3">
    <location>
        <begin position="38"/>
        <end position="68"/>
    </location>
</feature>
<gene>
    <name evidence="5" type="ORF">DCAF_LOCUS23028</name>
</gene>
<evidence type="ECO:0000313" key="6">
    <source>
        <dbReference type="Proteomes" id="UP001314170"/>
    </source>
</evidence>
<dbReference type="PROSITE" id="PS51375">
    <property type="entry name" value="PPR"/>
    <property type="match status" value="6"/>
</dbReference>
<comment type="caution">
    <text evidence="5">The sequence shown here is derived from an EMBL/GenBank/DDBJ whole genome shotgun (WGS) entry which is preliminary data.</text>
</comment>
<feature type="repeat" description="PPR" evidence="3">
    <location>
        <begin position="364"/>
        <end position="398"/>
    </location>
</feature>
<reference evidence="5 6" key="1">
    <citation type="submission" date="2024-01" db="EMBL/GenBank/DDBJ databases">
        <authorList>
            <person name="Waweru B."/>
        </authorList>
    </citation>
    <scope>NUCLEOTIDE SEQUENCE [LARGE SCALE GENOMIC DNA]</scope>
</reference>
<dbReference type="Pfam" id="PF20431">
    <property type="entry name" value="E_motif"/>
    <property type="match status" value="1"/>
</dbReference>
<organism evidence="5 6">
    <name type="scientific">Dovyalis caffra</name>
    <dbReference type="NCBI Taxonomy" id="77055"/>
    <lineage>
        <taxon>Eukaryota</taxon>
        <taxon>Viridiplantae</taxon>
        <taxon>Streptophyta</taxon>
        <taxon>Embryophyta</taxon>
        <taxon>Tracheophyta</taxon>
        <taxon>Spermatophyta</taxon>
        <taxon>Magnoliopsida</taxon>
        <taxon>eudicotyledons</taxon>
        <taxon>Gunneridae</taxon>
        <taxon>Pentapetalae</taxon>
        <taxon>rosids</taxon>
        <taxon>fabids</taxon>
        <taxon>Malpighiales</taxon>
        <taxon>Salicaceae</taxon>
        <taxon>Flacourtieae</taxon>
        <taxon>Dovyalis</taxon>
    </lineage>
</organism>
<evidence type="ECO:0000259" key="4">
    <source>
        <dbReference type="Pfam" id="PF14432"/>
    </source>
</evidence>
<keyword evidence="6" id="KW-1185">Reference proteome</keyword>
<dbReference type="InterPro" id="IPR046960">
    <property type="entry name" value="PPR_At4g14850-like_plant"/>
</dbReference>
<comment type="similarity">
    <text evidence="1">Belongs to the PPR family. PCMP-H subfamily.</text>
</comment>
<evidence type="ECO:0000256" key="3">
    <source>
        <dbReference type="PROSITE-ProRule" id="PRU00708"/>
    </source>
</evidence>
<evidence type="ECO:0000313" key="5">
    <source>
        <dbReference type="EMBL" id="CAK7350300.1"/>
    </source>
</evidence>
<dbReference type="GO" id="GO:0003723">
    <property type="term" value="F:RNA binding"/>
    <property type="evidence" value="ECO:0007669"/>
    <property type="project" value="InterPro"/>
</dbReference>
<dbReference type="SUPFAM" id="SSF48452">
    <property type="entry name" value="TPR-like"/>
    <property type="match status" value="1"/>
</dbReference>
<dbReference type="Proteomes" id="UP001314170">
    <property type="component" value="Unassembled WGS sequence"/>
</dbReference>
<dbReference type="InterPro" id="IPR011990">
    <property type="entry name" value="TPR-like_helical_dom_sf"/>
</dbReference>
<dbReference type="InterPro" id="IPR046848">
    <property type="entry name" value="E_motif"/>
</dbReference>
<protein>
    <recommendedName>
        <fullName evidence="4">DYW domain-containing protein</fullName>
    </recommendedName>
</protein>
<dbReference type="AlphaFoldDB" id="A0AAV1SIP2"/>
<keyword evidence="2" id="KW-0677">Repeat</keyword>
<sequence length="687" mass="77246">MRYARTVPLSYTNLLANHLKNQRVDKARVIFDKIPSPNVRLYTMMIAGYTRDDRLRDALDLFDKMSVRDVISWNSMIKGCLDCENLGMATRLFDEMPDKNVISWTTMINGYLKFGSVEVARRLFWDMPVKDVAAWNAMIHGYFENGRVEESVRLFEQMPVRDVISWTSMIGGLDHNGKSEEALFVFKKMASSGFQPTSSTFACVLSACANAVEFNLGVQVHAHVVKLGCCFHEFISASLITFYANCMKIEDAHKIFNETLTKNVVKWTALLTGFVLNNKHQDALRVFGDMIKAGVLPNQSTFTSTLSACCGLEALDKGKEIHTVAVKIGLESDVSVGNSLIVMYTECGNVYSAIAIFRNIDEKNIVSWNSIIVGSAQHGFSLWALIFFTQMIRTGVDPDEITFTGLLSACSRSGMLKKGRCFFEYISRYKSDVLRIQHHACMVDLLGRCGKLDEAEELVRNMPMKANSMIWLALLSSCRVHSNFEVAERAAKHVLDLEPHCSVAYVLLSNIYASAGRWADVSRMRMKMKQGGLVKQPGSSWVLDWLRRKLKEFGYVPDQRFALHDVEDEQKEEMLSYHSERLAIAFGLVSTVEGSTITVMKNLRVCGDCHSAIKLMSRIVVREIVEYQACLPEELAGGAVKAAGDFDSNVTGSFMRVEADLYNCLQKSSHQLWQVTVSRREGHMDTS</sequence>